<name>A0AAD1YKT5_9CLOT</name>
<evidence type="ECO:0000313" key="1">
    <source>
        <dbReference type="EMBL" id="CAI3686780.1"/>
    </source>
</evidence>
<dbReference type="EMBL" id="CAMTCP010000281">
    <property type="protein sequence ID" value="CAI3686780.1"/>
    <property type="molecule type" value="Genomic_DNA"/>
</dbReference>
<dbReference type="Proteomes" id="UP001189143">
    <property type="component" value="Unassembled WGS sequence"/>
</dbReference>
<protein>
    <submittedName>
        <fullName evidence="1">Uncharacterized protein</fullName>
    </submittedName>
</protein>
<proteinExistence type="predicted"/>
<comment type="caution">
    <text evidence="1">The sequence shown here is derived from an EMBL/GenBank/DDBJ whole genome shotgun (WGS) entry which is preliminary data.</text>
</comment>
<accession>A0AAD1YKT5</accession>
<reference evidence="1" key="1">
    <citation type="submission" date="2022-10" db="EMBL/GenBank/DDBJ databases">
        <authorList>
            <person name="Aires J."/>
            <person name="Mesa V."/>
        </authorList>
    </citation>
    <scope>NUCLEOTIDE SEQUENCE</scope>
    <source>
        <strain evidence="1">Clostridium neonatale JD116</strain>
    </source>
</reference>
<sequence>MQIIFLNETHYSHPFIGVSSISQIQNLGSHLNSGHFIFF</sequence>
<dbReference type="AlphaFoldDB" id="A0AAD1YKT5"/>
<organism evidence="1 2">
    <name type="scientific">Clostridium neonatale</name>
    <dbReference type="NCBI Taxonomy" id="137838"/>
    <lineage>
        <taxon>Bacteria</taxon>
        <taxon>Bacillati</taxon>
        <taxon>Bacillota</taxon>
        <taxon>Clostridia</taxon>
        <taxon>Eubacteriales</taxon>
        <taxon>Clostridiaceae</taxon>
        <taxon>Clostridium</taxon>
    </lineage>
</organism>
<evidence type="ECO:0000313" key="2">
    <source>
        <dbReference type="Proteomes" id="UP001189143"/>
    </source>
</evidence>
<gene>
    <name evidence="1" type="ORF">CNEO2_70089</name>
</gene>